<dbReference type="Gene3D" id="1.10.287.4300">
    <property type="entry name" value="Stage III sporulation protein AH-like"/>
    <property type="match status" value="1"/>
</dbReference>
<evidence type="ECO:0000256" key="2">
    <source>
        <dbReference type="SAM" id="Phobius"/>
    </source>
</evidence>
<name>A0ABS4JEP4_9BACL</name>
<feature type="compositionally biased region" description="Basic and acidic residues" evidence="1">
    <location>
        <begin position="73"/>
        <end position="90"/>
    </location>
</feature>
<dbReference type="EMBL" id="JAGGLD010000001">
    <property type="protein sequence ID" value="MBP1999436.1"/>
    <property type="molecule type" value="Genomic_DNA"/>
</dbReference>
<protein>
    <submittedName>
        <fullName evidence="3">Stage III sporulation protein AH</fullName>
    </submittedName>
</protein>
<dbReference type="InterPro" id="IPR024232">
    <property type="entry name" value="SpoIIIAH"/>
</dbReference>
<feature type="region of interest" description="Disordered" evidence="1">
    <location>
        <begin position="73"/>
        <end position="135"/>
    </location>
</feature>
<evidence type="ECO:0000313" key="3">
    <source>
        <dbReference type="EMBL" id="MBP1999436.1"/>
    </source>
</evidence>
<feature type="compositionally biased region" description="Basic and acidic residues" evidence="1">
    <location>
        <begin position="104"/>
        <end position="119"/>
    </location>
</feature>
<feature type="compositionally biased region" description="Polar residues" evidence="1">
    <location>
        <begin position="91"/>
        <end position="103"/>
    </location>
</feature>
<proteinExistence type="predicted"/>
<keyword evidence="2" id="KW-1133">Transmembrane helix</keyword>
<feature type="transmembrane region" description="Helical" evidence="2">
    <location>
        <begin position="7"/>
        <end position="26"/>
    </location>
</feature>
<sequence length="262" mass="28881">MKSNRQTIWLVSMLSLMVILSAYYLFTEDSGPTAKTPRMADGQQVMNQDANTTKTTALNTKNNDVIATEITDSKDTTSTDSKVTDNKKDTASTTEDSSLTATDPSKDKATKETTKDSSKDTTSTTTTDPSQQDEEVLKKIEAQGAAATDNIKNYQYERQEKNNKLSDKLTQTIADQSKPLDESAKAQNDLAALSDKEAKIEDIELKLKEQFSDAVVTEDNNQYTVVVVSDKLEAKQAVSILDLVIKDLGVTQDKVKVQYVKQ</sequence>
<keyword evidence="4" id="KW-1185">Reference proteome</keyword>
<evidence type="ECO:0000313" key="4">
    <source>
        <dbReference type="Proteomes" id="UP001519288"/>
    </source>
</evidence>
<comment type="caution">
    <text evidence="3">The sequence shown here is derived from an EMBL/GenBank/DDBJ whole genome shotgun (WGS) entry which is preliminary data.</text>
</comment>
<evidence type="ECO:0000256" key="1">
    <source>
        <dbReference type="SAM" id="MobiDB-lite"/>
    </source>
</evidence>
<accession>A0ABS4JEP4</accession>
<organism evidence="3 4">
    <name type="scientific">Paenibacillus shirakamiensis</name>
    <dbReference type="NCBI Taxonomy" id="1265935"/>
    <lineage>
        <taxon>Bacteria</taxon>
        <taxon>Bacillati</taxon>
        <taxon>Bacillota</taxon>
        <taxon>Bacilli</taxon>
        <taxon>Bacillales</taxon>
        <taxon>Paenibacillaceae</taxon>
        <taxon>Paenibacillus</taxon>
    </lineage>
</organism>
<keyword evidence="2" id="KW-0472">Membrane</keyword>
<dbReference type="RefSeq" id="WP_209858759.1">
    <property type="nucleotide sequence ID" value="NZ_JAGGLD010000001.1"/>
</dbReference>
<gene>
    <name evidence="3" type="ORF">J2Z69_000455</name>
</gene>
<keyword evidence="2" id="KW-0812">Transmembrane</keyword>
<dbReference type="Proteomes" id="UP001519288">
    <property type="component" value="Unassembled WGS sequence"/>
</dbReference>
<dbReference type="InterPro" id="IPR038503">
    <property type="entry name" value="SpoIIIAH_sf"/>
</dbReference>
<dbReference type="Pfam" id="PF12685">
    <property type="entry name" value="SpoIIIAH"/>
    <property type="match status" value="1"/>
</dbReference>
<reference evidence="3 4" key="1">
    <citation type="submission" date="2021-03" db="EMBL/GenBank/DDBJ databases">
        <title>Genomic Encyclopedia of Type Strains, Phase IV (KMG-IV): sequencing the most valuable type-strain genomes for metagenomic binning, comparative biology and taxonomic classification.</title>
        <authorList>
            <person name="Goeker M."/>
        </authorList>
    </citation>
    <scope>NUCLEOTIDE SEQUENCE [LARGE SCALE GENOMIC DNA]</scope>
    <source>
        <strain evidence="3 4">DSM 26806</strain>
    </source>
</reference>